<dbReference type="AlphaFoldDB" id="M0A0M0"/>
<dbReference type="SUPFAM" id="SSF52540">
    <property type="entry name" value="P-loop containing nucleoside triphosphate hydrolases"/>
    <property type="match status" value="1"/>
</dbReference>
<dbReference type="Gene3D" id="3.40.50.300">
    <property type="entry name" value="P-loop containing nucleotide triphosphate hydrolases"/>
    <property type="match status" value="1"/>
</dbReference>
<evidence type="ECO:0000259" key="1">
    <source>
        <dbReference type="Pfam" id="PF03205"/>
    </source>
</evidence>
<dbReference type="InterPro" id="IPR027417">
    <property type="entry name" value="P-loop_NTPase"/>
</dbReference>
<sequence length="155" mass="16717">MKVLGLVGHSNSGKTTLVERLLPECSTYGRVGTVKSIHHDIEVDTPGTDTHRHASAGAETVVGITPSTTFEITNRGKQTDEAATELDPLRATLQRLQERGYDLVLVEGFRQARCPKLVVGETVPDGTAPRIIEQITEPETVDVTRLAETVCGLGD</sequence>
<dbReference type="EMBL" id="AOIM01000025">
    <property type="protein sequence ID" value="ELY91876.1"/>
    <property type="molecule type" value="Genomic_DNA"/>
</dbReference>
<dbReference type="Proteomes" id="UP000011519">
    <property type="component" value="Unassembled WGS sequence"/>
</dbReference>
<organism evidence="2 3">
    <name type="scientific">Natrialba hulunbeirensis JCM 10989</name>
    <dbReference type="NCBI Taxonomy" id="1227493"/>
    <lineage>
        <taxon>Archaea</taxon>
        <taxon>Methanobacteriati</taxon>
        <taxon>Methanobacteriota</taxon>
        <taxon>Stenosarchaea group</taxon>
        <taxon>Halobacteria</taxon>
        <taxon>Halobacteriales</taxon>
        <taxon>Natrialbaceae</taxon>
        <taxon>Natrialba</taxon>
    </lineage>
</organism>
<reference evidence="2 3" key="1">
    <citation type="journal article" date="2014" name="PLoS Genet.">
        <title>Phylogenetically driven sequencing of extremely halophilic archaea reveals strategies for static and dynamic osmo-response.</title>
        <authorList>
            <person name="Becker E.A."/>
            <person name="Seitzer P.M."/>
            <person name="Tritt A."/>
            <person name="Larsen D."/>
            <person name="Krusor M."/>
            <person name="Yao A.I."/>
            <person name="Wu D."/>
            <person name="Madern D."/>
            <person name="Eisen J.A."/>
            <person name="Darling A.E."/>
            <person name="Facciotti M.T."/>
        </authorList>
    </citation>
    <scope>NUCLEOTIDE SEQUENCE [LARGE SCALE GENOMIC DNA]</scope>
    <source>
        <strain evidence="2 3">JCM 10989</strain>
    </source>
</reference>
<comment type="caution">
    <text evidence="2">The sequence shown here is derived from an EMBL/GenBank/DDBJ whole genome shotgun (WGS) entry which is preliminary data.</text>
</comment>
<gene>
    <name evidence="2" type="ORF">C483_08794</name>
</gene>
<evidence type="ECO:0000313" key="2">
    <source>
        <dbReference type="EMBL" id="ELY91876.1"/>
    </source>
</evidence>
<dbReference type="InterPro" id="IPR052539">
    <property type="entry name" value="MGD_biosynthesis_adapter"/>
</dbReference>
<dbReference type="STRING" id="1227493.C483_08794"/>
<dbReference type="OrthoDB" id="9014at2157"/>
<dbReference type="NCBIfam" id="TIGR00176">
    <property type="entry name" value="mobB"/>
    <property type="match status" value="1"/>
</dbReference>
<dbReference type="PANTHER" id="PTHR40072:SF1">
    <property type="entry name" value="MOLYBDOPTERIN-GUANINE DINUCLEOTIDE BIOSYNTHESIS ADAPTER PROTEIN"/>
    <property type="match status" value="1"/>
</dbReference>
<dbReference type="GO" id="GO:0006777">
    <property type="term" value="P:Mo-molybdopterin cofactor biosynthetic process"/>
    <property type="evidence" value="ECO:0007669"/>
    <property type="project" value="InterPro"/>
</dbReference>
<dbReference type="PATRIC" id="fig|1227493.4.peg.1742"/>
<feature type="domain" description="Molybdopterin-guanine dinucleotide biosynthesis protein B (MobB)" evidence="1">
    <location>
        <begin position="3"/>
        <end position="120"/>
    </location>
</feature>
<dbReference type="PANTHER" id="PTHR40072">
    <property type="entry name" value="MOLYBDOPTERIN-GUANINE DINUCLEOTIDE BIOSYNTHESIS ADAPTER PROTEIN-RELATED"/>
    <property type="match status" value="1"/>
</dbReference>
<proteinExistence type="predicted"/>
<dbReference type="Pfam" id="PF03205">
    <property type="entry name" value="MobB"/>
    <property type="match status" value="1"/>
</dbReference>
<dbReference type="InterPro" id="IPR004435">
    <property type="entry name" value="MobB_dom"/>
</dbReference>
<protein>
    <submittedName>
        <fullName evidence="2">Molybdopterin-guanine dinucleotide biosynthesis protein B</fullName>
    </submittedName>
</protein>
<evidence type="ECO:0000313" key="3">
    <source>
        <dbReference type="Proteomes" id="UP000011519"/>
    </source>
</evidence>
<accession>M0A0M0</accession>
<keyword evidence="3" id="KW-1185">Reference proteome</keyword>
<dbReference type="GO" id="GO:0005525">
    <property type="term" value="F:GTP binding"/>
    <property type="evidence" value="ECO:0007669"/>
    <property type="project" value="InterPro"/>
</dbReference>
<name>M0A0M0_9EURY</name>
<dbReference type="RefSeq" id="WP_006652968.1">
    <property type="nucleotide sequence ID" value="NZ_AOIM01000025.1"/>
</dbReference>